<keyword evidence="10" id="KW-0067">ATP-binding</keyword>
<dbReference type="PANTHER" id="PTHR42771:SF2">
    <property type="entry name" value="IRON(3+)-HYDROXAMATE IMPORT ATP-BINDING PROTEIN FHUC"/>
    <property type="match status" value="1"/>
</dbReference>
<keyword evidence="3" id="KW-1003">Cell membrane</keyword>
<keyword evidence="2" id="KW-0813">Transport</keyword>
<dbReference type="Gene3D" id="3.40.50.300">
    <property type="entry name" value="P-loop containing nucleotide triphosphate hydrolases"/>
    <property type="match status" value="2"/>
</dbReference>
<dbReference type="GO" id="GO:0016887">
    <property type="term" value="F:ATP hydrolysis activity"/>
    <property type="evidence" value="ECO:0007669"/>
    <property type="project" value="InterPro"/>
</dbReference>
<dbReference type="GO" id="GO:0005886">
    <property type="term" value="C:plasma membrane"/>
    <property type="evidence" value="ECO:0007669"/>
    <property type="project" value="UniProtKB-SubCell"/>
</dbReference>
<dbReference type="PANTHER" id="PTHR42771">
    <property type="entry name" value="IRON(3+)-HYDROXAMATE IMPORT ATP-BINDING PROTEIN FHUC"/>
    <property type="match status" value="1"/>
</dbReference>
<dbReference type="InterPro" id="IPR038729">
    <property type="entry name" value="Rad50/SbcC_AAA"/>
</dbReference>
<feature type="region of interest" description="Disordered" evidence="6">
    <location>
        <begin position="1"/>
        <end position="29"/>
    </location>
</feature>
<evidence type="ECO:0000256" key="6">
    <source>
        <dbReference type="SAM" id="MobiDB-lite"/>
    </source>
</evidence>
<evidence type="ECO:0000313" key="12">
    <source>
        <dbReference type="Proteomes" id="UP001172702"/>
    </source>
</evidence>
<evidence type="ECO:0000256" key="1">
    <source>
        <dbReference type="ARBA" id="ARBA00004202"/>
    </source>
</evidence>
<protein>
    <submittedName>
        <fullName evidence="9">AAA family ATPase</fullName>
    </submittedName>
    <submittedName>
        <fullName evidence="10">ATP-binding cassette domain-containing protein</fullName>
    </submittedName>
</protein>
<dbReference type="EMBL" id="JAUHTB010000004">
    <property type="protein sequence ID" value="MDN4505421.1"/>
    <property type="molecule type" value="Genomic_DNA"/>
</dbReference>
<evidence type="ECO:0000256" key="5">
    <source>
        <dbReference type="ARBA" id="ARBA00023136"/>
    </source>
</evidence>
<comment type="caution">
    <text evidence="10">The sequence shown here is derived from an EMBL/GenBank/DDBJ whole genome shotgun (WGS) entry which is preliminary data.</text>
</comment>
<dbReference type="SUPFAM" id="SSF52540">
    <property type="entry name" value="P-loop containing nucleoside triphosphate hydrolases"/>
    <property type="match status" value="1"/>
</dbReference>
<name>A0A365P6C0_9ACTN</name>
<feature type="domain" description="ATPase AAA-type core" evidence="7">
    <location>
        <begin position="168"/>
        <end position="212"/>
    </location>
</feature>
<dbReference type="RefSeq" id="WP_083249632.1">
    <property type="nucleotide sequence ID" value="NZ_JAUHTB010000004.1"/>
</dbReference>
<evidence type="ECO:0000313" key="11">
    <source>
        <dbReference type="Proteomes" id="UP000252187"/>
    </source>
</evidence>
<dbReference type="InterPro" id="IPR003959">
    <property type="entry name" value="ATPase_AAA_core"/>
</dbReference>
<reference evidence="9 12" key="2">
    <citation type="submission" date="2023-07" db="EMBL/GenBank/DDBJ databases">
        <title>Strategy for survival of the halotoleranting strain Dietzia MX2 from the Yakshinskoe mineral salts deposit.</title>
        <authorList>
            <person name="Kharitonova M.A."/>
            <person name="Kupriyanova-Ashina F.G."/>
            <person name="Shakirov T.R."/>
            <person name="Vafina M.S."/>
            <person name="Ilinskaya O.N."/>
        </authorList>
    </citation>
    <scope>NUCLEOTIDE SEQUENCE [LARGE SCALE GENOMIC DNA]</scope>
    <source>
        <strain evidence="9 12">MX2</strain>
    </source>
</reference>
<gene>
    <name evidence="10" type="ORF">DQ226_17100</name>
    <name evidence="9" type="ORF">QYF62_05055</name>
</gene>
<evidence type="ECO:0000256" key="4">
    <source>
        <dbReference type="ARBA" id="ARBA00023065"/>
    </source>
</evidence>
<keyword evidence="12" id="KW-1185">Reference proteome</keyword>
<evidence type="ECO:0000256" key="3">
    <source>
        <dbReference type="ARBA" id="ARBA00022475"/>
    </source>
</evidence>
<keyword evidence="4" id="KW-0406">Ion transport</keyword>
<dbReference type="Pfam" id="PF13476">
    <property type="entry name" value="AAA_23"/>
    <property type="match status" value="1"/>
</dbReference>
<keyword evidence="5" id="KW-0472">Membrane</keyword>
<sequence>MAAGGVLDPRPVVRVERQRDGGVDERAEPVSAGAGRWPYSIPAVAQLLREGLELDDLTVLVGENGAGKSTIVEAVAMAYGLGAEGGSVNGRDVTWESESPLHDSLRLVRGGGAPKWGYFLRAETMHGMFTYLQTAQKEQTSGPVEHFHTRSHGEAFWDIVTTSRFSGGGLFVLDEPEAGLSFDAQLRLVALLLELADRRGAQVLMATHSPILASVPGAAVYELSDAGMHRTRWEDLAMVDHHRRYLDAPERYLRHLLE</sequence>
<dbReference type="GO" id="GO:0006811">
    <property type="term" value="P:monoatomic ion transport"/>
    <property type="evidence" value="ECO:0007669"/>
    <property type="project" value="UniProtKB-KW"/>
</dbReference>
<evidence type="ECO:0000259" key="7">
    <source>
        <dbReference type="Pfam" id="PF13304"/>
    </source>
</evidence>
<comment type="subcellular location">
    <subcellularLocation>
        <location evidence="1">Cell membrane</location>
        <topology evidence="1">Peripheral membrane protein</topology>
    </subcellularLocation>
</comment>
<evidence type="ECO:0000259" key="8">
    <source>
        <dbReference type="Pfam" id="PF13476"/>
    </source>
</evidence>
<dbReference type="InterPro" id="IPR051535">
    <property type="entry name" value="Siderophore_ABC-ATPase"/>
</dbReference>
<dbReference type="AlphaFoldDB" id="A0A365P6C0"/>
<dbReference type="GO" id="GO:0006302">
    <property type="term" value="P:double-strand break repair"/>
    <property type="evidence" value="ECO:0007669"/>
    <property type="project" value="InterPro"/>
</dbReference>
<dbReference type="Proteomes" id="UP001172702">
    <property type="component" value="Unassembled WGS sequence"/>
</dbReference>
<evidence type="ECO:0000256" key="2">
    <source>
        <dbReference type="ARBA" id="ARBA00022448"/>
    </source>
</evidence>
<dbReference type="Proteomes" id="UP000252187">
    <property type="component" value="Unassembled WGS sequence"/>
</dbReference>
<dbReference type="Pfam" id="PF13304">
    <property type="entry name" value="AAA_21"/>
    <property type="match status" value="1"/>
</dbReference>
<accession>A0A365P6C0</accession>
<evidence type="ECO:0000313" key="9">
    <source>
        <dbReference type="EMBL" id="MDN4505421.1"/>
    </source>
</evidence>
<reference evidence="10 11" key="1">
    <citation type="submission" date="2018-06" db="EMBL/GenBank/DDBJ databases">
        <title>Whole genome sequencing of four bacterial strains from South Shetland trench revealing bio-synthetic gene clusters.</title>
        <authorList>
            <person name="Abdel-Mageed W.M."/>
            <person name="Lehri B."/>
            <person name="Jarmusch S.A."/>
            <person name="Miranda K."/>
            <person name="Goodfellow M."/>
            <person name="Jaspars M."/>
            <person name="Karlyshev A.V."/>
        </authorList>
    </citation>
    <scope>NUCLEOTIDE SEQUENCE [LARGE SCALE GENOMIC DNA]</scope>
    <source>
        <strain evidence="10 11">SST1</strain>
    </source>
</reference>
<dbReference type="EMBL" id="QNTT01000081">
    <property type="protein sequence ID" value="RBA30475.1"/>
    <property type="molecule type" value="Genomic_DNA"/>
</dbReference>
<organism evidence="10 11">
    <name type="scientific">Dietzia maris</name>
    <dbReference type="NCBI Taxonomy" id="37915"/>
    <lineage>
        <taxon>Bacteria</taxon>
        <taxon>Bacillati</taxon>
        <taxon>Actinomycetota</taxon>
        <taxon>Actinomycetes</taxon>
        <taxon>Mycobacteriales</taxon>
        <taxon>Dietziaceae</taxon>
        <taxon>Dietzia</taxon>
    </lineage>
</organism>
<feature type="domain" description="Rad50/SbcC-type AAA" evidence="8">
    <location>
        <begin position="56"/>
        <end position="80"/>
    </location>
</feature>
<dbReference type="InterPro" id="IPR027417">
    <property type="entry name" value="P-loop_NTPase"/>
</dbReference>
<evidence type="ECO:0000313" key="10">
    <source>
        <dbReference type="EMBL" id="RBA30475.1"/>
    </source>
</evidence>
<proteinExistence type="predicted"/>
<feature type="compositionally biased region" description="Basic and acidic residues" evidence="6">
    <location>
        <begin position="11"/>
        <end position="28"/>
    </location>
</feature>
<keyword evidence="10" id="KW-0547">Nucleotide-binding</keyword>
<dbReference type="GO" id="GO:0005524">
    <property type="term" value="F:ATP binding"/>
    <property type="evidence" value="ECO:0007669"/>
    <property type="project" value="UniProtKB-KW"/>
</dbReference>